<keyword evidence="2" id="KW-1185">Reference proteome</keyword>
<protein>
    <recommendedName>
        <fullName evidence="3">DUF3352 domain-containing protein</fullName>
    </recommendedName>
</protein>
<gene>
    <name evidence="1" type="ORF">Pan54_25460</name>
</gene>
<dbReference type="AlphaFoldDB" id="A0A5C5XGI3"/>
<evidence type="ECO:0000313" key="2">
    <source>
        <dbReference type="Proteomes" id="UP000316095"/>
    </source>
</evidence>
<proteinExistence type="predicted"/>
<reference evidence="1 2" key="1">
    <citation type="submission" date="2019-02" db="EMBL/GenBank/DDBJ databases">
        <title>Deep-cultivation of Planctomycetes and their phenomic and genomic characterization uncovers novel biology.</title>
        <authorList>
            <person name="Wiegand S."/>
            <person name="Jogler M."/>
            <person name="Boedeker C."/>
            <person name="Pinto D."/>
            <person name="Vollmers J."/>
            <person name="Rivas-Marin E."/>
            <person name="Kohn T."/>
            <person name="Peeters S.H."/>
            <person name="Heuer A."/>
            <person name="Rast P."/>
            <person name="Oberbeckmann S."/>
            <person name="Bunk B."/>
            <person name="Jeske O."/>
            <person name="Meyerdierks A."/>
            <person name="Storesund J.E."/>
            <person name="Kallscheuer N."/>
            <person name="Luecker S."/>
            <person name="Lage O.M."/>
            <person name="Pohl T."/>
            <person name="Merkel B.J."/>
            <person name="Hornburger P."/>
            <person name="Mueller R.-W."/>
            <person name="Bruemmer F."/>
            <person name="Labrenz M."/>
            <person name="Spormann A.M."/>
            <person name="Op Den Camp H."/>
            <person name="Overmann J."/>
            <person name="Amann R."/>
            <person name="Jetten M.S.M."/>
            <person name="Mascher T."/>
            <person name="Medema M.H."/>
            <person name="Devos D.P."/>
            <person name="Kaster A.-K."/>
            <person name="Ovreas L."/>
            <person name="Rohde M."/>
            <person name="Galperin M.Y."/>
            <person name="Jogler C."/>
        </authorList>
    </citation>
    <scope>NUCLEOTIDE SEQUENCE [LARGE SCALE GENOMIC DNA]</scope>
    <source>
        <strain evidence="1 2">Pan54</strain>
    </source>
</reference>
<name>A0A5C5XGI3_9PLAN</name>
<comment type="caution">
    <text evidence="1">The sequence shown here is derived from an EMBL/GenBank/DDBJ whole genome shotgun (WGS) entry which is preliminary data.</text>
</comment>
<dbReference type="EMBL" id="SJPG01000001">
    <property type="protein sequence ID" value="TWT61809.1"/>
    <property type="molecule type" value="Genomic_DNA"/>
</dbReference>
<dbReference type="Proteomes" id="UP000316095">
    <property type="component" value="Unassembled WGS sequence"/>
</dbReference>
<evidence type="ECO:0008006" key="3">
    <source>
        <dbReference type="Google" id="ProtNLM"/>
    </source>
</evidence>
<sequence length="575" mass="64829">MAMRIMLQECIQKMNLSRLQMIVAIAVIYLSLPACTFAAEEKETENKVTMVIIGADRLLEDIEYMVNDLASRNKIWKEKVEENIELFLEGIDRKQPVRIDVFFDEKNGEFYRPFFPITDVKDFRNNVDAFGVTNKPISRDVYSLAGAFVGFMKIANDYALFAPEDQRASIDPNVPEIHAPIEPLKKADYDAGIIINHDKAGLEDRRKSMAAVRKNIISGIKKKSTESVEEFDFRKLLAVNRIDNFERLFSEVKHLEAGWITDASKKNGLGTLNISGIEGTDLAGTIAAIPDLKTSYHTIPETKDFVATGRMLFPISAANQEQIKATIQAYQPVASIRIDRKEDLNDKQKKAAKDAIAKLIPILEDGLTLGSIDGFVEFRRIDQEKSDSLHDMVAGMNAKSGRDIEEVIKMLPEIRDTYKTKMDTATVGDFHFHEFVLEDNVPPMFKSLFGSPCHFHIATSEKMVLFSIGENSKPWLEEMVDLVSKTKEQKAPENFFTFKGHFGPFAKALSARNPGENFVELRKAIIEAFSEKYTDDFIEIYDKQADGEIQGTLTVEPGLLRLLGILVANFADENL</sequence>
<organism evidence="1 2">
    <name type="scientific">Rubinisphaera italica</name>
    <dbReference type="NCBI Taxonomy" id="2527969"/>
    <lineage>
        <taxon>Bacteria</taxon>
        <taxon>Pseudomonadati</taxon>
        <taxon>Planctomycetota</taxon>
        <taxon>Planctomycetia</taxon>
        <taxon>Planctomycetales</taxon>
        <taxon>Planctomycetaceae</taxon>
        <taxon>Rubinisphaera</taxon>
    </lineage>
</organism>
<evidence type="ECO:0000313" key="1">
    <source>
        <dbReference type="EMBL" id="TWT61809.1"/>
    </source>
</evidence>
<accession>A0A5C5XGI3</accession>